<name>A0AAW9R9W1_9GAMM</name>
<protein>
    <submittedName>
        <fullName evidence="5">DUF1592 domain-containing protein</fullName>
    </submittedName>
</protein>
<dbReference type="AlphaFoldDB" id="A0AAW9R9W1"/>
<dbReference type="InterPro" id="IPR013042">
    <property type="entry name" value="DUF1592"/>
</dbReference>
<feature type="domain" description="DUF1592" evidence="3">
    <location>
        <begin position="179"/>
        <end position="307"/>
    </location>
</feature>
<dbReference type="RefSeq" id="WP_354693860.1">
    <property type="nucleotide sequence ID" value="NZ_JAZHOG010000001.1"/>
</dbReference>
<dbReference type="InterPro" id="IPR011478">
    <property type="entry name" value="DUF1585"/>
</dbReference>
<keyword evidence="6" id="KW-1185">Reference proteome</keyword>
<comment type="caution">
    <text evidence="5">The sequence shown here is derived from an EMBL/GenBank/DDBJ whole genome shotgun (WGS) entry which is preliminary data.</text>
</comment>
<evidence type="ECO:0000313" key="6">
    <source>
        <dbReference type="Proteomes" id="UP001359886"/>
    </source>
</evidence>
<feature type="domain" description="DUF1588" evidence="2">
    <location>
        <begin position="332"/>
        <end position="432"/>
    </location>
</feature>
<reference evidence="5 6" key="1">
    <citation type="submission" date="2024-02" db="EMBL/GenBank/DDBJ databases">
        <title>A novel Wenzhouxiangellaceae bacterium, isolated from coastal sediments.</title>
        <authorList>
            <person name="Du Z.-J."/>
            <person name="Ye Y.-Q."/>
            <person name="Zhang X.-Y."/>
        </authorList>
    </citation>
    <scope>NUCLEOTIDE SEQUENCE [LARGE SCALE GENOMIC DNA]</scope>
    <source>
        <strain evidence="5 6">CH-27</strain>
    </source>
</reference>
<accession>A0AAW9R9W1</accession>
<sequence length="527" mass="57764">MSATSAPVEERRVGGFYRLTEEQYRQVIRDVLGTSIVVGGRFQPFERESGLLAVGAGIATTSASGLELYDAMAREVAAQATAAPLRTLLIGCTPEDESRPDQACASQFLNRVGRLLFRQPLSPEDSALFVQIAADTSRKLGGFHRGLQESLATMLVDPRFLFRIEMLEPDPDHPGEYRLDSYSRASRLSFWLWNSIPDEALLAAAEAGELLTEDGLARQVDRMLASPKLERGVRAYFTDLLRLDGFNTLSKDVSLFPRYTAGLSEQAVEQTLRTIVHHVLVEQGDYRDIFTLRQTFLTRTLGAVYGVPVIASFENGAPEPWVSTVYPENDPRTGILSHISFVALHSHAGRSSPTLRGKALREIFLCQNVPPPPGDVDFSRFETADTSKLKTMRERLSAHANEPLCAGCHQLTDPLGLALETFDAAGVYRTTENGATIDTSGNLHGVTFQNSAELGQVVRNDPTVPVCAVNRAFAYGAGKPAQRQALEPIEEEFAESGFRFVNLLRTIALSDAFFGAKPDATQLAANR</sequence>
<dbReference type="Pfam" id="PF07624">
    <property type="entry name" value="PSD2"/>
    <property type="match status" value="1"/>
</dbReference>
<dbReference type="Proteomes" id="UP001359886">
    <property type="component" value="Unassembled WGS sequence"/>
</dbReference>
<organism evidence="5 6">
    <name type="scientific">Elongatibacter sediminis</name>
    <dbReference type="NCBI Taxonomy" id="3119006"/>
    <lineage>
        <taxon>Bacteria</taxon>
        <taxon>Pseudomonadati</taxon>
        <taxon>Pseudomonadota</taxon>
        <taxon>Gammaproteobacteria</taxon>
        <taxon>Chromatiales</taxon>
        <taxon>Wenzhouxiangellaceae</taxon>
        <taxon>Elongatibacter</taxon>
    </lineage>
</organism>
<evidence type="ECO:0000259" key="3">
    <source>
        <dbReference type="Pfam" id="PF07631"/>
    </source>
</evidence>
<evidence type="ECO:0000259" key="4">
    <source>
        <dbReference type="Pfam" id="PF07637"/>
    </source>
</evidence>
<evidence type="ECO:0000259" key="1">
    <source>
        <dbReference type="Pfam" id="PF07624"/>
    </source>
</evidence>
<dbReference type="Pfam" id="PF07631">
    <property type="entry name" value="PSD4"/>
    <property type="match status" value="1"/>
</dbReference>
<feature type="domain" description="DUF1585" evidence="1">
    <location>
        <begin position="445"/>
        <end position="513"/>
    </location>
</feature>
<gene>
    <name evidence="5" type="ORF">V3330_02790</name>
</gene>
<dbReference type="Pfam" id="PF07627">
    <property type="entry name" value="PSCyt3"/>
    <property type="match status" value="1"/>
</dbReference>
<dbReference type="EMBL" id="JAZHOG010000001">
    <property type="protein sequence ID" value="MEJ8566543.1"/>
    <property type="molecule type" value="Genomic_DNA"/>
</dbReference>
<dbReference type="InterPro" id="IPR013043">
    <property type="entry name" value="DUF1595"/>
</dbReference>
<dbReference type="Pfam" id="PF07637">
    <property type="entry name" value="PSD5"/>
    <property type="match status" value="1"/>
</dbReference>
<evidence type="ECO:0000313" key="5">
    <source>
        <dbReference type="EMBL" id="MEJ8566543.1"/>
    </source>
</evidence>
<evidence type="ECO:0000259" key="2">
    <source>
        <dbReference type="Pfam" id="PF07627"/>
    </source>
</evidence>
<dbReference type="InterPro" id="IPR013039">
    <property type="entry name" value="DUF1588"/>
</dbReference>
<feature type="domain" description="DUF1595" evidence="4">
    <location>
        <begin position="104"/>
        <end position="165"/>
    </location>
</feature>
<proteinExistence type="predicted"/>